<gene>
    <name evidence="1" type="ORF">S12H4_46868</name>
</gene>
<comment type="caution">
    <text evidence="1">The sequence shown here is derived from an EMBL/GenBank/DDBJ whole genome shotgun (WGS) entry which is preliminary data.</text>
</comment>
<reference evidence="1" key="1">
    <citation type="journal article" date="2014" name="Front. Microbiol.">
        <title>High frequency of phylogenetically diverse reductive dehalogenase-homologous genes in deep subseafloor sedimentary metagenomes.</title>
        <authorList>
            <person name="Kawai M."/>
            <person name="Futagami T."/>
            <person name="Toyoda A."/>
            <person name="Takaki Y."/>
            <person name="Nishi S."/>
            <person name="Hori S."/>
            <person name="Arai W."/>
            <person name="Tsubouchi T."/>
            <person name="Morono Y."/>
            <person name="Uchiyama I."/>
            <person name="Ito T."/>
            <person name="Fujiyama A."/>
            <person name="Inagaki F."/>
            <person name="Takami H."/>
        </authorList>
    </citation>
    <scope>NUCLEOTIDE SEQUENCE</scope>
    <source>
        <strain evidence="1">Expedition CK06-06</strain>
    </source>
</reference>
<sequence>MVLQLKPQRGGFLRPFGCGIFIKELLSGHAPYGSSAIDPAAGAPQADIFYYYKHSLIRETAVDRATRTKERRAKKEKRPINPDKIEEFYQRYLARLPYKAQGCRYHSFVTYFAVLQKLKWVEPTGMEEPSSFQDNYPKGQPRKYFRLTATGMAAPLSAWANPHKALYG</sequence>
<name>X1VG23_9ZZZZ</name>
<organism evidence="1">
    <name type="scientific">marine sediment metagenome</name>
    <dbReference type="NCBI Taxonomy" id="412755"/>
    <lineage>
        <taxon>unclassified sequences</taxon>
        <taxon>metagenomes</taxon>
        <taxon>ecological metagenomes</taxon>
    </lineage>
</organism>
<evidence type="ECO:0000313" key="1">
    <source>
        <dbReference type="EMBL" id="GAJ05955.1"/>
    </source>
</evidence>
<proteinExistence type="predicted"/>
<dbReference type="EMBL" id="BARW01029117">
    <property type="protein sequence ID" value="GAJ05955.1"/>
    <property type="molecule type" value="Genomic_DNA"/>
</dbReference>
<dbReference type="AlphaFoldDB" id="X1VG23"/>
<accession>X1VG23</accession>
<protein>
    <submittedName>
        <fullName evidence="1">Uncharacterized protein</fullName>
    </submittedName>
</protein>